<dbReference type="PROSITE" id="PS52029">
    <property type="entry name" value="LD_TPASE"/>
    <property type="match status" value="1"/>
</dbReference>
<evidence type="ECO:0000256" key="8">
    <source>
        <dbReference type="SAM" id="SignalP"/>
    </source>
</evidence>
<keyword evidence="11" id="KW-1185">Reference proteome</keyword>
<dbReference type="Pfam" id="PF17964">
    <property type="entry name" value="Big_10"/>
    <property type="match status" value="1"/>
</dbReference>
<keyword evidence="8" id="KW-0732">Signal</keyword>
<evidence type="ECO:0000256" key="2">
    <source>
        <dbReference type="ARBA" id="ARBA00022679"/>
    </source>
</evidence>
<reference evidence="10 11" key="1">
    <citation type="journal article" date="2019" name="Int. J. Syst. Evol. Microbiol.">
        <title>The Global Catalogue of Microorganisms (GCM) 10K type strain sequencing project: providing services to taxonomists for standard genome sequencing and annotation.</title>
        <authorList>
            <consortium name="The Broad Institute Genomics Platform"/>
            <consortium name="The Broad Institute Genome Sequencing Center for Infectious Disease"/>
            <person name="Wu L."/>
            <person name="Ma J."/>
        </authorList>
    </citation>
    <scope>NUCLEOTIDE SEQUENCE [LARGE SCALE GENOMIC DNA]</scope>
    <source>
        <strain evidence="10 11">JCM 7356</strain>
    </source>
</reference>
<accession>A0ABN3ESW9</accession>
<dbReference type="SUPFAM" id="SSF141523">
    <property type="entry name" value="L,D-transpeptidase catalytic domain-like"/>
    <property type="match status" value="1"/>
</dbReference>
<evidence type="ECO:0000256" key="4">
    <source>
        <dbReference type="ARBA" id="ARBA00022984"/>
    </source>
</evidence>
<sequence length="395" mass="41034">MRRIRGGLTAGALVLATAACSAGGGGGSDQAAAKMAASPKPTVSAARIDIEPKAGATDVKPSGALKVSVASGKLSKVTVTDKDGKAVDGAISADGASWVPKAGLAVSSQYKVTALASDANGIATQAESTFGTLTPEKDAGPHDNIDDGSTYGVGMIVSLNFKKAVKDRDAALKGISIEASDGSVVKGHWFGDDRVDFRPEKFWKPGTKVTVHYRLKSVEVSPDVYGGVDSDQTFTIGRDQQTTVDARKDTMTVVRDGQTVDTIPITAGKPGFDSWNGTMVIEEKAERTRMSSQGLSNVSAAESYDLSDVPHAMRLTDSGTYVHGNSWAVGAMGSYNASHGCIGLQDARYGSDGSDAGKYFRSALVGDPVTVVNSKGAEVAADNGLSGWNTDWKNW</sequence>
<comment type="pathway">
    <text evidence="1 7">Cell wall biogenesis; peptidoglycan biosynthesis.</text>
</comment>
<feature type="active site" description="Proton donor/acceptor" evidence="7">
    <location>
        <position position="323"/>
    </location>
</feature>
<dbReference type="InterPro" id="IPR038063">
    <property type="entry name" value="Transpep_catalytic_dom"/>
</dbReference>
<evidence type="ECO:0000313" key="10">
    <source>
        <dbReference type="EMBL" id="GAA2270054.1"/>
    </source>
</evidence>
<comment type="caution">
    <text evidence="10">The sequence shown here is derived from an EMBL/GenBank/DDBJ whole genome shotgun (WGS) entry which is preliminary data.</text>
</comment>
<dbReference type="Gene3D" id="2.60.40.3780">
    <property type="match status" value="1"/>
</dbReference>
<evidence type="ECO:0000259" key="9">
    <source>
        <dbReference type="PROSITE" id="PS52029"/>
    </source>
</evidence>
<dbReference type="PANTHER" id="PTHR30582">
    <property type="entry name" value="L,D-TRANSPEPTIDASE"/>
    <property type="match status" value="1"/>
</dbReference>
<dbReference type="Gene3D" id="2.40.440.10">
    <property type="entry name" value="L,D-transpeptidase catalytic domain-like"/>
    <property type="match status" value="1"/>
</dbReference>
<dbReference type="PANTHER" id="PTHR30582:SF2">
    <property type="entry name" value="L,D-TRANSPEPTIDASE YCIB-RELATED"/>
    <property type="match status" value="1"/>
</dbReference>
<dbReference type="Pfam" id="PF03734">
    <property type="entry name" value="YkuD"/>
    <property type="match status" value="1"/>
</dbReference>
<keyword evidence="5" id="KW-0012">Acyltransferase</keyword>
<evidence type="ECO:0000256" key="1">
    <source>
        <dbReference type="ARBA" id="ARBA00004752"/>
    </source>
</evidence>
<keyword evidence="3 7" id="KW-0133">Cell shape</keyword>
<evidence type="ECO:0000256" key="5">
    <source>
        <dbReference type="ARBA" id="ARBA00023315"/>
    </source>
</evidence>
<protein>
    <submittedName>
        <fullName evidence="10">Ig-like domain-containing protein</fullName>
    </submittedName>
</protein>
<keyword evidence="2" id="KW-0808">Transferase</keyword>
<dbReference type="CDD" id="cd16913">
    <property type="entry name" value="YkuD_like"/>
    <property type="match status" value="1"/>
</dbReference>
<dbReference type="InterPro" id="IPR050979">
    <property type="entry name" value="LD-transpeptidase"/>
</dbReference>
<gene>
    <name evidence="10" type="ORF">GCM10010430_64650</name>
</gene>
<evidence type="ECO:0000256" key="6">
    <source>
        <dbReference type="ARBA" id="ARBA00023316"/>
    </source>
</evidence>
<evidence type="ECO:0000313" key="11">
    <source>
        <dbReference type="Proteomes" id="UP001500305"/>
    </source>
</evidence>
<dbReference type="Gene3D" id="2.60.40.3710">
    <property type="match status" value="1"/>
</dbReference>
<organism evidence="10 11">
    <name type="scientific">Kitasatospora cystarginea</name>
    <dbReference type="NCBI Taxonomy" id="58350"/>
    <lineage>
        <taxon>Bacteria</taxon>
        <taxon>Bacillati</taxon>
        <taxon>Actinomycetota</taxon>
        <taxon>Actinomycetes</taxon>
        <taxon>Kitasatosporales</taxon>
        <taxon>Streptomycetaceae</taxon>
        <taxon>Kitasatospora</taxon>
    </lineage>
</organism>
<feature type="domain" description="L,D-TPase catalytic" evidence="9">
    <location>
        <begin position="240"/>
        <end position="372"/>
    </location>
</feature>
<feature type="chain" id="PRO_5045555145" evidence="8">
    <location>
        <begin position="22"/>
        <end position="395"/>
    </location>
</feature>
<feature type="active site" description="Nucleophile" evidence="7">
    <location>
        <position position="341"/>
    </location>
</feature>
<proteinExistence type="predicted"/>
<dbReference type="RefSeq" id="WP_344640104.1">
    <property type="nucleotide sequence ID" value="NZ_BAAATR010000040.1"/>
</dbReference>
<name>A0ABN3ESW9_9ACTN</name>
<keyword evidence="4 7" id="KW-0573">Peptidoglycan synthesis</keyword>
<keyword evidence="6 7" id="KW-0961">Cell wall biogenesis/degradation</keyword>
<feature type="signal peptide" evidence="8">
    <location>
        <begin position="1"/>
        <end position="21"/>
    </location>
</feature>
<dbReference type="EMBL" id="BAAATR010000040">
    <property type="protein sequence ID" value="GAA2270054.1"/>
    <property type="molecule type" value="Genomic_DNA"/>
</dbReference>
<dbReference type="PROSITE" id="PS51257">
    <property type="entry name" value="PROKAR_LIPOPROTEIN"/>
    <property type="match status" value="1"/>
</dbReference>
<dbReference type="InterPro" id="IPR005490">
    <property type="entry name" value="LD_TPept_cat_dom"/>
</dbReference>
<evidence type="ECO:0000256" key="3">
    <source>
        <dbReference type="ARBA" id="ARBA00022960"/>
    </source>
</evidence>
<dbReference type="InterPro" id="IPR041280">
    <property type="entry name" value="Big_10"/>
</dbReference>
<dbReference type="Proteomes" id="UP001500305">
    <property type="component" value="Unassembled WGS sequence"/>
</dbReference>
<evidence type="ECO:0000256" key="7">
    <source>
        <dbReference type="PROSITE-ProRule" id="PRU01373"/>
    </source>
</evidence>